<dbReference type="RefSeq" id="WP_139375408.1">
    <property type="nucleotide sequence ID" value="NZ_FUZF01000024.1"/>
</dbReference>
<sequence>MALGKPASGTILGYLYQFERALFWLSIKDIDFVSLETEDDVVVALENNPISKIFEQDKHSISASNPFSDKNVNLWKTFEIWCNLEKINQHTSFRLLYSSNKKYDSKSFIYKLAKRNVDKWIYWSKVTPQN</sequence>
<dbReference type="Proteomes" id="UP000190150">
    <property type="component" value="Unassembled WGS sequence"/>
</dbReference>
<name>A0A1T5GDM7_9SPHI</name>
<keyword evidence="2" id="KW-1185">Reference proteome</keyword>
<protein>
    <submittedName>
        <fullName evidence="1">Uncharacterized protein</fullName>
    </submittedName>
</protein>
<organism evidence="1 2">
    <name type="scientific">Sphingobacterium nematocida</name>
    <dbReference type="NCBI Taxonomy" id="1513896"/>
    <lineage>
        <taxon>Bacteria</taxon>
        <taxon>Pseudomonadati</taxon>
        <taxon>Bacteroidota</taxon>
        <taxon>Sphingobacteriia</taxon>
        <taxon>Sphingobacteriales</taxon>
        <taxon>Sphingobacteriaceae</taxon>
        <taxon>Sphingobacterium</taxon>
    </lineage>
</organism>
<evidence type="ECO:0000313" key="2">
    <source>
        <dbReference type="Proteomes" id="UP000190150"/>
    </source>
</evidence>
<gene>
    <name evidence="1" type="ORF">SAMN05660841_03964</name>
</gene>
<accession>A0A1T5GDM7</accession>
<dbReference type="AlphaFoldDB" id="A0A1T5GDM7"/>
<dbReference type="OrthoDB" id="2786695at2"/>
<evidence type="ECO:0000313" key="1">
    <source>
        <dbReference type="EMBL" id="SKC06472.1"/>
    </source>
</evidence>
<reference evidence="2" key="1">
    <citation type="submission" date="2017-02" db="EMBL/GenBank/DDBJ databases">
        <authorList>
            <person name="Varghese N."/>
            <person name="Submissions S."/>
        </authorList>
    </citation>
    <scope>NUCLEOTIDE SEQUENCE [LARGE SCALE GENOMIC DNA]</scope>
    <source>
        <strain evidence="2">DSM 24091</strain>
    </source>
</reference>
<proteinExistence type="predicted"/>
<dbReference type="EMBL" id="FUZF01000024">
    <property type="protein sequence ID" value="SKC06472.1"/>
    <property type="molecule type" value="Genomic_DNA"/>
</dbReference>